<keyword evidence="3" id="KW-1185">Reference proteome</keyword>
<sequence length="396" mass="44782">MKRRDFLKNSALASSVMFAPSFVNAANNLVFTNTGQKRLVIIQLSGGNDGLNTVIPVDNDIYYKNRPNISIEKNKALHLSDTISLNPNLIGLQKLYDKGNLCIINNVGYPNPDRSHFRSTDIWQTASDSNQFFKYGWVGRYLDQNAKFAYQAIELDDSLSLALKGKELNGIATKNPEAFFKASNDPFFNQLLRQKTDVHLSEHNLGYLYKTMTDAKSSAKYINEKNTIKDTRITYPNSNFGKQLKTTANLINSNINTQIFYTSLDGFDTHVNQEKRQGGLLKTYAECLEVFVNDLKQNGTFKDTLILTFSEFGRRVSQNAAKGTDHGAANNVFVVGDELKKQGFYNDLATLEDLDDNGDIKYDIDFREIYATILNKWLNVDDTAILIKKFNSLDFI</sequence>
<name>A0A2T1NDM0_9FLAO</name>
<dbReference type="PANTHER" id="PTHR43737:SF1">
    <property type="entry name" value="DUF1501 DOMAIN-CONTAINING PROTEIN"/>
    <property type="match status" value="1"/>
</dbReference>
<reference evidence="2 3" key="1">
    <citation type="submission" date="2018-03" db="EMBL/GenBank/DDBJ databases">
        <title>Mesoflavibacter sp. HG37 and Mesoflavibacter sp. HG96 sp.nov., two marine bacteria isolated from seawater of Western Pacific Ocean.</title>
        <authorList>
            <person name="Cheng H."/>
            <person name="Wu Y.-H."/>
            <person name="Guo L.-L."/>
            <person name="Xu X.-W."/>
        </authorList>
    </citation>
    <scope>NUCLEOTIDE SEQUENCE [LARGE SCALE GENOMIC DNA]</scope>
    <source>
        <strain evidence="2 3">KCTC 32269</strain>
    </source>
</reference>
<feature type="signal peptide" evidence="1">
    <location>
        <begin position="1"/>
        <end position="25"/>
    </location>
</feature>
<dbReference type="RefSeq" id="WP_106462661.1">
    <property type="nucleotide sequence ID" value="NZ_PXOQ01000007.1"/>
</dbReference>
<dbReference type="Pfam" id="PF07394">
    <property type="entry name" value="DUF1501"/>
    <property type="match status" value="1"/>
</dbReference>
<gene>
    <name evidence="2" type="ORF">C7H52_04360</name>
</gene>
<evidence type="ECO:0000313" key="3">
    <source>
        <dbReference type="Proteomes" id="UP000238426"/>
    </source>
</evidence>
<proteinExistence type="predicted"/>
<accession>A0A2T1NDM0</accession>
<evidence type="ECO:0000256" key="1">
    <source>
        <dbReference type="SAM" id="SignalP"/>
    </source>
</evidence>
<protein>
    <submittedName>
        <fullName evidence="2">Twin-arginine translocation pathway signal</fullName>
    </submittedName>
</protein>
<dbReference type="PANTHER" id="PTHR43737">
    <property type="entry name" value="BLL7424 PROTEIN"/>
    <property type="match status" value="1"/>
</dbReference>
<dbReference type="EMBL" id="PXOQ01000007">
    <property type="protein sequence ID" value="PSG90520.1"/>
    <property type="molecule type" value="Genomic_DNA"/>
</dbReference>
<feature type="chain" id="PRO_5015612748" evidence="1">
    <location>
        <begin position="26"/>
        <end position="396"/>
    </location>
</feature>
<dbReference type="OrthoDB" id="9779968at2"/>
<dbReference type="InterPro" id="IPR010869">
    <property type="entry name" value="DUF1501"/>
</dbReference>
<evidence type="ECO:0000313" key="2">
    <source>
        <dbReference type="EMBL" id="PSG90520.1"/>
    </source>
</evidence>
<comment type="caution">
    <text evidence="2">The sequence shown here is derived from an EMBL/GenBank/DDBJ whole genome shotgun (WGS) entry which is preliminary data.</text>
</comment>
<organism evidence="2 3">
    <name type="scientific">Aurantibacter aestuarii</name>
    <dbReference type="NCBI Taxonomy" id="1266046"/>
    <lineage>
        <taxon>Bacteria</taxon>
        <taxon>Pseudomonadati</taxon>
        <taxon>Bacteroidota</taxon>
        <taxon>Flavobacteriia</taxon>
        <taxon>Flavobacteriales</taxon>
        <taxon>Flavobacteriaceae</taxon>
        <taxon>Aurantibacter</taxon>
    </lineage>
</organism>
<keyword evidence="1" id="KW-0732">Signal</keyword>
<dbReference type="Proteomes" id="UP000238426">
    <property type="component" value="Unassembled WGS sequence"/>
</dbReference>
<dbReference type="AlphaFoldDB" id="A0A2T1NDM0"/>